<comment type="caution">
    <text evidence="1">The sequence shown here is derived from an EMBL/GenBank/DDBJ whole genome shotgun (WGS) entry which is preliminary data.</text>
</comment>
<dbReference type="Gene3D" id="1.10.10.1190">
    <property type="entry name" value="Antirestriction protein ArdA, domain 3"/>
    <property type="match status" value="1"/>
</dbReference>
<dbReference type="EMBL" id="JAOZFE010000003">
    <property type="protein sequence ID" value="MCW0953109.1"/>
    <property type="molecule type" value="Genomic_DNA"/>
</dbReference>
<accession>A0ABT3E4E8</accession>
<dbReference type="InterPro" id="IPR041893">
    <property type="entry name" value="ArdA_dom3"/>
</dbReference>
<protein>
    <submittedName>
        <fullName evidence="1">Antirestriction protein ArdA</fullName>
    </submittedName>
</protein>
<evidence type="ECO:0000313" key="2">
    <source>
        <dbReference type="Proteomes" id="UP001526225"/>
    </source>
</evidence>
<keyword evidence="2" id="KW-1185">Reference proteome</keyword>
<proteinExistence type="predicted"/>
<dbReference type="Proteomes" id="UP001526225">
    <property type="component" value="Unassembled WGS sequence"/>
</dbReference>
<sequence length="165" mass="19135">MSFNADELTITLVKTSNNESRTFNYPFKATEIAQWIGSHEVEVADHNMPFDLTYPFETKHLNEVISELSNSTLSTLSDNVIRNIVDNVYEGSWKRIFNPDQLTIIEAPDDRNFAMELQEQMGWDANTFVMSNQDILNYIDWDKVGRDLRLSGDYMELDGYYVQSN</sequence>
<dbReference type="Pfam" id="PF07275">
    <property type="entry name" value="ArdA"/>
    <property type="match status" value="1"/>
</dbReference>
<organism evidence="1 2">
    <name type="scientific">Weissella ceti</name>
    <dbReference type="NCBI Taxonomy" id="759620"/>
    <lineage>
        <taxon>Bacteria</taxon>
        <taxon>Bacillati</taxon>
        <taxon>Bacillota</taxon>
        <taxon>Bacilli</taxon>
        <taxon>Lactobacillales</taxon>
        <taxon>Lactobacillaceae</taxon>
        <taxon>Weissella</taxon>
    </lineage>
</organism>
<name>A0ABT3E4E8_9LACO</name>
<reference evidence="1 2" key="1">
    <citation type="submission" date="2022-10" db="EMBL/GenBank/DDBJ databases">
        <title>Weissella fermenti sp. nov., isolated from fermented cabbage.</title>
        <authorList>
            <person name="Lee J.K."/>
            <person name="Baek J.H."/>
            <person name="Choi D.G."/>
            <person name="Kim J.M."/>
            <person name="Jeon C.O."/>
        </authorList>
    </citation>
    <scope>NUCLEOTIDE SEQUENCE [LARGE SCALE GENOMIC DNA]</scope>
    <source>
        <strain evidence="1 2">KACC 18534</strain>
    </source>
</reference>
<dbReference type="RefSeq" id="WP_213409531.1">
    <property type="nucleotide sequence ID" value="NZ_CP074441.1"/>
</dbReference>
<gene>
    <name evidence="1" type="ORF">OIT44_03350</name>
</gene>
<dbReference type="InterPro" id="IPR009899">
    <property type="entry name" value="ArdA"/>
</dbReference>
<evidence type="ECO:0000313" key="1">
    <source>
        <dbReference type="EMBL" id="MCW0953109.1"/>
    </source>
</evidence>